<dbReference type="AlphaFoldDB" id="A0AAV5IKB6"/>
<keyword evidence="3" id="KW-1185">Reference proteome</keyword>
<gene>
    <name evidence="2" type="ORF">SLEP1_g10871</name>
</gene>
<protein>
    <submittedName>
        <fullName evidence="2">Uncharacterized protein</fullName>
    </submittedName>
</protein>
<dbReference type="EMBL" id="BPVZ01000012">
    <property type="protein sequence ID" value="GKU97780.1"/>
    <property type="molecule type" value="Genomic_DNA"/>
</dbReference>
<feature type="compositionally biased region" description="Acidic residues" evidence="1">
    <location>
        <begin position="112"/>
        <end position="122"/>
    </location>
</feature>
<feature type="compositionally biased region" description="Polar residues" evidence="1">
    <location>
        <begin position="292"/>
        <end position="302"/>
    </location>
</feature>
<feature type="region of interest" description="Disordered" evidence="1">
    <location>
        <begin position="266"/>
        <end position="302"/>
    </location>
</feature>
<accession>A0AAV5IKB6</accession>
<reference evidence="2 3" key="1">
    <citation type="journal article" date="2021" name="Commun. Biol.">
        <title>The genome of Shorea leprosula (Dipterocarpaceae) highlights the ecological relevance of drought in aseasonal tropical rainforests.</title>
        <authorList>
            <person name="Ng K.K.S."/>
            <person name="Kobayashi M.J."/>
            <person name="Fawcett J.A."/>
            <person name="Hatakeyama M."/>
            <person name="Paape T."/>
            <person name="Ng C.H."/>
            <person name="Ang C.C."/>
            <person name="Tnah L.H."/>
            <person name="Lee C.T."/>
            <person name="Nishiyama T."/>
            <person name="Sese J."/>
            <person name="O'Brien M.J."/>
            <person name="Copetti D."/>
            <person name="Mohd Noor M.I."/>
            <person name="Ong R.C."/>
            <person name="Putra M."/>
            <person name="Sireger I.Z."/>
            <person name="Indrioko S."/>
            <person name="Kosugi Y."/>
            <person name="Izuno A."/>
            <person name="Isagi Y."/>
            <person name="Lee S.L."/>
            <person name="Shimizu K.K."/>
        </authorList>
    </citation>
    <scope>NUCLEOTIDE SEQUENCE [LARGE SCALE GENOMIC DNA]</scope>
    <source>
        <strain evidence="2">214</strain>
    </source>
</reference>
<feature type="compositionally biased region" description="Polar residues" evidence="1">
    <location>
        <begin position="223"/>
        <end position="232"/>
    </location>
</feature>
<evidence type="ECO:0000313" key="2">
    <source>
        <dbReference type="EMBL" id="GKU97780.1"/>
    </source>
</evidence>
<feature type="region of interest" description="Disordered" evidence="1">
    <location>
        <begin position="98"/>
        <end position="127"/>
    </location>
</feature>
<sequence>MIKNILFNASLANMDSLKSLVRDDSVRQILRILKNEGEVHLYVDHELNFAYVIDPVLSISWKDVVVNGGGGVGVVNNNNNEGPFEADIGNVTIERQGLNEDNFDNSPKEFDSEYESQSDEDLGSLARTDDEEYLIHLHRARPLRKKRRARSGVEKKVQTPILKLQGVLMMEPSVGEATLVTEQPSMGGAIPTTEQLHIDATTLAIEPRPKGDERDNHYEDNNDPCNLWTSSSDVDEDEYHRIEEMRLNAFECCVQWDGEHAFQVVASGRKRKNNLGNQSKRQTKRSKYVAPGQSSNKGKQKA</sequence>
<organism evidence="2 3">
    <name type="scientific">Rubroshorea leprosula</name>
    <dbReference type="NCBI Taxonomy" id="152421"/>
    <lineage>
        <taxon>Eukaryota</taxon>
        <taxon>Viridiplantae</taxon>
        <taxon>Streptophyta</taxon>
        <taxon>Embryophyta</taxon>
        <taxon>Tracheophyta</taxon>
        <taxon>Spermatophyta</taxon>
        <taxon>Magnoliopsida</taxon>
        <taxon>eudicotyledons</taxon>
        <taxon>Gunneridae</taxon>
        <taxon>Pentapetalae</taxon>
        <taxon>rosids</taxon>
        <taxon>malvids</taxon>
        <taxon>Malvales</taxon>
        <taxon>Dipterocarpaceae</taxon>
        <taxon>Rubroshorea</taxon>
    </lineage>
</organism>
<evidence type="ECO:0000313" key="3">
    <source>
        <dbReference type="Proteomes" id="UP001054252"/>
    </source>
</evidence>
<proteinExistence type="predicted"/>
<feature type="region of interest" description="Disordered" evidence="1">
    <location>
        <begin position="207"/>
        <end position="232"/>
    </location>
</feature>
<evidence type="ECO:0000256" key="1">
    <source>
        <dbReference type="SAM" id="MobiDB-lite"/>
    </source>
</evidence>
<feature type="compositionally biased region" description="Basic and acidic residues" evidence="1">
    <location>
        <begin position="207"/>
        <end position="220"/>
    </location>
</feature>
<comment type="caution">
    <text evidence="2">The sequence shown here is derived from an EMBL/GenBank/DDBJ whole genome shotgun (WGS) entry which is preliminary data.</text>
</comment>
<name>A0AAV5IKB6_9ROSI</name>
<dbReference type="Proteomes" id="UP001054252">
    <property type="component" value="Unassembled WGS sequence"/>
</dbReference>